<gene>
    <name evidence="1" type="ORF">SVUK_LOCUS4272</name>
</gene>
<accession>A0A3P7IUP1</accession>
<dbReference type="Proteomes" id="UP000270094">
    <property type="component" value="Unassembled WGS sequence"/>
</dbReference>
<evidence type="ECO:0000313" key="1">
    <source>
        <dbReference type="EMBL" id="VDM69274.1"/>
    </source>
</evidence>
<dbReference type="AlphaFoldDB" id="A0A3P7IUP1"/>
<organism evidence="1 2">
    <name type="scientific">Strongylus vulgaris</name>
    <name type="common">Blood worm</name>
    <dbReference type="NCBI Taxonomy" id="40348"/>
    <lineage>
        <taxon>Eukaryota</taxon>
        <taxon>Metazoa</taxon>
        <taxon>Ecdysozoa</taxon>
        <taxon>Nematoda</taxon>
        <taxon>Chromadorea</taxon>
        <taxon>Rhabditida</taxon>
        <taxon>Rhabditina</taxon>
        <taxon>Rhabditomorpha</taxon>
        <taxon>Strongyloidea</taxon>
        <taxon>Strongylidae</taxon>
        <taxon>Strongylus</taxon>
    </lineage>
</organism>
<evidence type="ECO:0000313" key="2">
    <source>
        <dbReference type="Proteomes" id="UP000270094"/>
    </source>
</evidence>
<sequence>MDFGLYLFLYQNFHRGLLGLGRCILSSSRCLERLWREPVRGPKVGRCTLMLSREPVRGPK</sequence>
<reference evidence="1 2" key="1">
    <citation type="submission" date="2018-11" db="EMBL/GenBank/DDBJ databases">
        <authorList>
            <consortium name="Pathogen Informatics"/>
        </authorList>
    </citation>
    <scope>NUCLEOTIDE SEQUENCE [LARGE SCALE GENOMIC DNA]</scope>
</reference>
<keyword evidence="2" id="KW-1185">Reference proteome</keyword>
<name>A0A3P7IUP1_STRVU</name>
<proteinExistence type="predicted"/>
<protein>
    <submittedName>
        <fullName evidence="1">Uncharacterized protein</fullName>
    </submittedName>
</protein>
<feature type="non-terminal residue" evidence="1">
    <location>
        <position position="60"/>
    </location>
</feature>
<dbReference type="EMBL" id="UYYB01011669">
    <property type="protein sequence ID" value="VDM69274.1"/>
    <property type="molecule type" value="Genomic_DNA"/>
</dbReference>